<keyword evidence="2" id="KW-1185">Reference proteome</keyword>
<accession>A0ABT9T3Q9</accession>
<evidence type="ECO:0000313" key="1">
    <source>
        <dbReference type="EMBL" id="MDQ0010887.1"/>
    </source>
</evidence>
<sequence length="437" mass="48245">MPKANGIFEIAYAAASGRLCLFTGTGFSKAVTDGQAPTWQGLLEAVCEPLPKKDELLVALFPRDHPHPLAMEEAAQVLQLELRKLGRDIYTDIAAQVSGLTLGKGNEPIQAFLSKHELSAITTNYDKLLEQLAGLQACHSLTPGLPVPRSKARITVYHVHGSVDSPDNMVVTSEDYFRFINGQSYFSRKLSTILHENTVVILGYSLGDTNLKAILSDYKGFSRAQVLGSNIFLVSREAVSPHIKDYYAHCFGIRVIDEMEVVDFFAEVNADLPSAEKVERSVENIRNVIQNKHVSYASAYLKLEHSFYEIVASIGATGMSINDSKVVATLGRVLDDKTKLTGDDGAWEQYEHLAKWLVYLASILELRGTAIEASFLAASKRSMDTMASNWKRGYSWGAYKAWAHQWPSILVSNRILIKAFILANEPTSDALAVVSRD</sequence>
<comment type="caution">
    <text evidence="1">The sequence shown here is derived from an EMBL/GenBank/DDBJ whole genome shotgun (WGS) entry which is preliminary data.</text>
</comment>
<name>A0ABT9T3Q9_9GAMM</name>
<evidence type="ECO:0008006" key="3">
    <source>
        <dbReference type="Google" id="ProtNLM"/>
    </source>
</evidence>
<dbReference type="Proteomes" id="UP001237737">
    <property type="component" value="Unassembled WGS sequence"/>
</dbReference>
<gene>
    <name evidence="1" type="ORF">J2T07_003093</name>
</gene>
<dbReference type="EMBL" id="JAUSSK010000004">
    <property type="protein sequence ID" value="MDQ0010887.1"/>
    <property type="molecule type" value="Genomic_DNA"/>
</dbReference>
<dbReference type="RefSeq" id="WP_306850980.1">
    <property type="nucleotide sequence ID" value="NZ_JAUSSK010000004.1"/>
</dbReference>
<dbReference type="Pfam" id="PF13289">
    <property type="entry name" value="SIR2_2"/>
    <property type="match status" value="1"/>
</dbReference>
<protein>
    <recommendedName>
        <fullName evidence="3">SIR2-like protein</fullName>
    </recommendedName>
</protein>
<reference evidence="1 2" key="1">
    <citation type="submission" date="2023-07" db="EMBL/GenBank/DDBJ databases">
        <title>Sorghum-associated microbial communities from plants grown in Nebraska, USA.</title>
        <authorList>
            <person name="Schachtman D."/>
        </authorList>
    </citation>
    <scope>NUCLEOTIDE SEQUENCE [LARGE SCALE GENOMIC DNA]</scope>
    <source>
        <strain evidence="1 2">CC60</strain>
    </source>
</reference>
<evidence type="ECO:0000313" key="2">
    <source>
        <dbReference type="Proteomes" id="UP001237737"/>
    </source>
</evidence>
<proteinExistence type="predicted"/>
<organism evidence="1 2">
    <name type="scientific">Luteibacter jiangsuensis</name>
    <dbReference type="NCBI Taxonomy" id="637577"/>
    <lineage>
        <taxon>Bacteria</taxon>
        <taxon>Pseudomonadati</taxon>
        <taxon>Pseudomonadota</taxon>
        <taxon>Gammaproteobacteria</taxon>
        <taxon>Lysobacterales</taxon>
        <taxon>Rhodanobacteraceae</taxon>
        <taxon>Luteibacter</taxon>
    </lineage>
</organism>